<dbReference type="GO" id="GO:0050235">
    <property type="term" value="F:pyridoxal 4-dehydrogenase activity"/>
    <property type="evidence" value="ECO:0007669"/>
    <property type="project" value="UniProtKB-EC"/>
</dbReference>
<organism evidence="2 3">
    <name type="scientific">Granulosicoccus antarcticus IMCC3135</name>
    <dbReference type="NCBI Taxonomy" id="1192854"/>
    <lineage>
        <taxon>Bacteria</taxon>
        <taxon>Pseudomonadati</taxon>
        <taxon>Pseudomonadota</taxon>
        <taxon>Gammaproteobacteria</taxon>
        <taxon>Chromatiales</taxon>
        <taxon>Granulosicoccaceae</taxon>
        <taxon>Granulosicoccus</taxon>
    </lineage>
</organism>
<keyword evidence="3" id="KW-1185">Reference proteome</keyword>
<evidence type="ECO:0000259" key="1">
    <source>
        <dbReference type="Pfam" id="PF00248"/>
    </source>
</evidence>
<evidence type="ECO:0000313" key="3">
    <source>
        <dbReference type="Proteomes" id="UP000250079"/>
    </source>
</evidence>
<dbReference type="Gene3D" id="3.20.20.100">
    <property type="entry name" value="NADP-dependent oxidoreductase domain"/>
    <property type="match status" value="1"/>
</dbReference>
<sequence>MNSIKMRQLGNSQVRVSELGLGCASLAGVGSSVSDSDARATLNAALDAGISYFDTAPFYGYGRSERLVGDALRKAEAPIQLSSKVGRLLKPCAEPQVADSGWPDALPMQPHYDYSYDGVMRSVEDSLQRLGLASMDIALIHDIDIYTHGKDIQKSMMATAMSGGYKALAELRSAGVIKAVGLGVNENQVCIEALQQGDWDCFLLAGRYTLLEQSALDELFPACEKAGTSIIIGGPFNSGILVGGSTYNYDAAPADVMQRVSCIQQVCAAHNVELAAAALQFTLRSSLVSSVIPGPRSAAEFASLLAWYEASIPDSLWSDLQSEGLLRADAPTRLEP</sequence>
<dbReference type="InterPro" id="IPR020471">
    <property type="entry name" value="AKR"/>
</dbReference>
<dbReference type="Proteomes" id="UP000250079">
    <property type="component" value="Chromosome"/>
</dbReference>
<dbReference type="PANTHER" id="PTHR42686">
    <property type="entry name" value="GH17980P-RELATED"/>
    <property type="match status" value="1"/>
</dbReference>
<dbReference type="OrthoDB" id="9768851at2"/>
<gene>
    <name evidence="2" type="primary">pld1_1</name>
    <name evidence="2" type="ORF">IMCC3135_03275</name>
</gene>
<reference evidence="2 3" key="1">
    <citation type="submission" date="2016-12" db="EMBL/GenBank/DDBJ databases">
        <authorList>
            <person name="Song W.-J."/>
            <person name="Kurnit D.M."/>
        </authorList>
    </citation>
    <scope>NUCLEOTIDE SEQUENCE [LARGE SCALE GENOMIC DNA]</scope>
    <source>
        <strain evidence="2 3">IMCC3135</strain>
    </source>
</reference>
<dbReference type="RefSeq" id="WP_088916278.1">
    <property type="nucleotide sequence ID" value="NZ_CP018632.1"/>
</dbReference>
<dbReference type="PANTHER" id="PTHR42686:SF1">
    <property type="entry name" value="GH17980P-RELATED"/>
    <property type="match status" value="1"/>
</dbReference>
<dbReference type="InterPro" id="IPR036812">
    <property type="entry name" value="NAD(P)_OxRdtase_dom_sf"/>
</dbReference>
<dbReference type="AlphaFoldDB" id="A0A2Z2NLW7"/>
<dbReference type="EC" id="1.1.1.107" evidence="2"/>
<dbReference type="EMBL" id="CP018632">
    <property type="protein sequence ID" value="ASJ70768.1"/>
    <property type="molecule type" value="Genomic_DNA"/>
</dbReference>
<dbReference type="GO" id="GO:0005829">
    <property type="term" value="C:cytosol"/>
    <property type="evidence" value="ECO:0007669"/>
    <property type="project" value="TreeGrafter"/>
</dbReference>
<proteinExistence type="predicted"/>
<protein>
    <submittedName>
        <fullName evidence="2">Pyridoxal 4-dehydrogenase</fullName>
        <ecNumber evidence="2">1.1.1.107</ecNumber>
    </submittedName>
</protein>
<evidence type="ECO:0000313" key="2">
    <source>
        <dbReference type="EMBL" id="ASJ70768.1"/>
    </source>
</evidence>
<name>A0A2Z2NLW7_9GAMM</name>
<dbReference type="SUPFAM" id="SSF51430">
    <property type="entry name" value="NAD(P)-linked oxidoreductase"/>
    <property type="match status" value="1"/>
</dbReference>
<dbReference type="Pfam" id="PF00248">
    <property type="entry name" value="Aldo_ket_red"/>
    <property type="match status" value="1"/>
</dbReference>
<accession>A0A2Z2NLW7</accession>
<feature type="domain" description="NADP-dependent oxidoreductase" evidence="1">
    <location>
        <begin position="18"/>
        <end position="321"/>
    </location>
</feature>
<dbReference type="KEGG" id="gai:IMCC3135_03275"/>
<keyword evidence="2" id="KW-0560">Oxidoreductase</keyword>
<dbReference type="InterPro" id="IPR023210">
    <property type="entry name" value="NADP_OxRdtase_dom"/>
</dbReference>